<dbReference type="GO" id="GO:0004674">
    <property type="term" value="F:protein serine/threonine kinase activity"/>
    <property type="evidence" value="ECO:0007669"/>
    <property type="project" value="UniProtKB-KW"/>
</dbReference>
<dbReference type="SUPFAM" id="SSF55874">
    <property type="entry name" value="ATPase domain of HSP90 chaperone/DNA topoisomerase II/histidine kinase"/>
    <property type="match status" value="1"/>
</dbReference>
<dbReference type="RefSeq" id="WP_089893952.1">
    <property type="nucleotide sequence ID" value="NZ_CALJFH010000028.1"/>
</dbReference>
<dbReference type="STRING" id="576131.SAMN05444486_10478"/>
<evidence type="ECO:0000313" key="3">
    <source>
        <dbReference type="EMBL" id="SDY81872.1"/>
    </source>
</evidence>
<protein>
    <submittedName>
        <fullName evidence="3">Serine/threonine-protein kinase RsbW</fullName>
    </submittedName>
</protein>
<accession>A0A1H3MZ02</accession>
<dbReference type="OrthoDB" id="9792240at2"/>
<keyword evidence="3" id="KW-0808">Transferase</keyword>
<dbReference type="CDD" id="cd16936">
    <property type="entry name" value="HATPase_RsbW-like"/>
    <property type="match status" value="1"/>
</dbReference>
<dbReference type="PANTHER" id="PTHR35526:SF3">
    <property type="entry name" value="ANTI-SIGMA-F FACTOR RSBW"/>
    <property type="match status" value="1"/>
</dbReference>
<dbReference type="AlphaFoldDB" id="A0A1H3MZ02"/>
<dbReference type="InterPro" id="IPR050267">
    <property type="entry name" value="Anti-sigma-factor_SerPK"/>
</dbReference>
<dbReference type="Pfam" id="PF13581">
    <property type="entry name" value="HATPase_c_2"/>
    <property type="match status" value="1"/>
</dbReference>
<dbReference type="GeneID" id="78125719"/>
<feature type="domain" description="Histidine kinase/HSP90-like ATPase" evidence="2">
    <location>
        <begin position="21"/>
        <end position="141"/>
    </location>
</feature>
<dbReference type="Gene3D" id="3.30.565.10">
    <property type="entry name" value="Histidine kinase-like ATPase, C-terminal domain"/>
    <property type="match status" value="1"/>
</dbReference>
<proteinExistence type="predicted"/>
<evidence type="ECO:0000259" key="2">
    <source>
        <dbReference type="Pfam" id="PF13581"/>
    </source>
</evidence>
<organism evidence="3 4">
    <name type="scientific">Lentibacter algarum</name>
    <dbReference type="NCBI Taxonomy" id="576131"/>
    <lineage>
        <taxon>Bacteria</taxon>
        <taxon>Pseudomonadati</taxon>
        <taxon>Pseudomonadota</taxon>
        <taxon>Alphaproteobacteria</taxon>
        <taxon>Rhodobacterales</taxon>
        <taxon>Roseobacteraceae</taxon>
        <taxon>Lentibacter</taxon>
    </lineage>
</organism>
<keyword evidence="1" id="KW-0723">Serine/threonine-protein kinase</keyword>
<evidence type="ECO:0000256" key="1">
    <source>
        <dbReference type="ARBA" id="ARBA00022527"/>
    </source>
</evidence>
<sequence>MRESDQNPKSLKLDFPSCEFEVRKALKQLACALEELGVGADVIGSAEVVLGEVLNNIVEHAYGSSAQGRIVMTLTLRAADLRFLVVDEGRALPMKELPHGTLPRLDGPLEGLPEGGFGWYLVRKLATDLTYQRKAGHNELGFSILR</sequence>
<reference evidence="3 4" key="1">
    <citation type="submission" date="2016-10" db="EMBL/GenBank/DDBJ databases">
        <authorList>
            <person name="de Groot N.N."/>
        </authorList>
    </citation>
    <scope>NUCLEOTIDE SEQUENCE [LARGE SCALE GENOMIC DNA]</scope>
    <source>
        <strain evidence="3 4">DSM 24677</strain>
    </source>
</reference>
<evidence type="ECO:0000313" key="4">
    <source>
        <dbReference type="Proteomes" id="UP000199026"/>
    </source>
</evidence>
<dbReference type="EMBL" id="FNPR01000004">
    <property type="protein sequence ID" value="SDY81872.1"/>
    <property type="molecule type" value="Genomic_DNA"/>
</dbReference>
<dbReference type="InterPro" id="IPR003594">
    <property type="entry name" value="HATPase_dom"/>
</dbReference>
<gene>
    <name evidence="3" type="ORF">SAMN05444486_10478</name>
</gene>
<dbReference type="PANTHER" id="PTHR35526">
    <property type="entry name" value="ANTI-SIGMA-F FACTOR RSBW-RELATED"/>
    <property type="match status" value="1"/>
</dbReference>
<keyword evidence="4" id="KW-1185">Reference proteome</keyword>
<name>A0A1H3MZ02_9RHOB</name>
<keyword evidence="3" id="KW-0418">Kinase</keyword>
<dbReference type="InterPro" id="IPR036890">
    <property type="entry name" value="HATPase_C_sf"/>
</dbReference>
<dbReference type="Proteomes" id="UP000199026">
    <property type="component" value="Unassembled WGS sequence"/>
</dbReference>